<sequence>MKSSIQLPIQRIFAILFILTNVSLMACAQSPKKSAEGKIGSATVSIQYSSPSVKGRTIWGELVPYDKVWRAGANAATIFTTDKDLTVEGKKLPAGSYSLFAIPGKSSWTIIFNSQTGQPGTKQGGEANLDRANDVLNVNVKPVSNAMTEGMTYEIDSKGIALVWEKLKVPVKIK</sequence>
<dbReference type="InterPro" id="IPR021314">
    <property type="entry name" value="DUF2911"/>
</dbReference>
<evidence type="ECO:0008006" key="3">
    <source>
        <dbReference type="Google" id="ProtNLM"/>
    </source>
</evidence>
<proteinExistence type="predicted"/>
<dbReference type="PROSITE" id="PS51257">
    <property type="entry name" value="PROKAR_LIPOPROTEIN"/>
    <property type="match status" value="1"/>
</dbReference>
<evidence type="ECO:0000313" key="1">
    <source>
        <dbReference type="EMBL" id="SEL57892.1"/>
    </source>
</evidence>
<dbReference type="OrthoDB" id="195456at2"/>
<keyword evidence="2" id="KW-1185">Reference proteome</keyword>
<dbReference type="Pfam" id="PF11138">
    <property type="entry name" value="DUF2911"/>
    <property type="match status" value="1"/>
</dbReference>
<dbReference type="RefSeq" id="WP_093325666.1">
    <property type="nucleotide sequence ID" value="NZ_FOAF01000002.1"/>
</dbReference>
<reference evidence="2" key="1">
    <citation type="submission" date="2016-10" db="EMBL/GenBank/DDBJ databases">
        <authorList>
            <person name="Varghese N."/>
            <person name="Submissions S."/>
        </authorList>
    </citation>
    <scope>NUCLEOTIDE SEQUENCE [LARGE SCALE GENOMIC DNA]</scope>
    <source>
        <strain evidence="2">DSM 18733</strain>
    </source>
</reference>
<dbReference type="Proteomes" id="UP000199421">
    <property type="component" value="Unassembled WGS sequence"/>
</dbReference>
<evidence type="ECO:0000313" key="2">
    <source>
        <dbReference type="Proteomes" id="UP000199421"/>
    </source>
</evidence>
<dbReference type="AlphaFoldDB" id="A0A1H7RCM9"/>
<gene>
    <name evidence="1" type="ORF">SAMN05661044_02931</name>
</gene>
<name>A0A1H7RCM9_OLID1</name>
<accession>A0A1H7RCM9</accession>
<protein>
    <recommendedName>
        <fullName evidence="3">DUF2911 domain-containing protein</fullName>
    </recommendedName>
</protein>
<dbReference type="EMBL" id="FOAF01000002">
    <property type="protein sequence ID" value="SEL57892.1"/>
    <property type="molecule type" value="Genomic_DNA"/>
</dbReference>
<organism evidence="1 2">
    <name type="scientific">Olivibacter domesticus</name>
    <name type="common">Pseudosphingobacterium domesticum</name>
    <dbReference type="NCBI Taxonomy" id="407022"/>
    <lineage>
        <taxon>Bacteria</taxon>
        <taxon>Pseudomonadati</taxon>
        <taxon>Bacteroidota</taxon>
        <taxon>Sphingobacteriia</taxon>
        <taxon>Sphingobacteriales</taxon>
        <taxon>Sphingobacteriaceae</taxon>
        <taxon>Olivibacter</taxon>
    </lineage>
</organism>
<dbReference type="STRING" id="407022.SAMN05661044_02931"/>